<feature type="domain" description="PAS" evidence="7">
    <location>
        <begin position="533"/>
        <end position="606"/>
    </location>
</feature>
<organism evidence="9 10">
    <name type="scientific">Halonotius roseus</name>
    <dbReference type="NCBI Taxonomy" id="2511997"/>
    <lineage>
        <taxon>Archaea</taxon>
        <taxon>Methanobacteriati</taxon>
        <taxon>Methanobacteriota</taxon>
        <taxon>Stenosarchaea group</taxon>
        <taxon>Halobacteria</taxon>
        <taxon>Halobacteriales</taxon>
        <taxon>Haloferacaceae</taxon>
        <taxon>Halonotius</taxon>
    </lineage>
</organism>
<name>A0A544QM11_9EURY</name>
<dbReference type="Pfam" id="PF02518">
    <property type="entry name" value="HATPase_c"/>
    <property type="match status" value="1"/>
</dbReference>
<accession>A0A544QM11</accession>
<dbReference type="InterPro" id="IPR036097">
    <property type="entry name" value="HisK_dim/P_sf"/>
</dbReference>
<dbReference type="PRINTS" id="PR00344">
    <property type="entry name" value="BCTRLSENSOR"/>
</dbReference>
<dbReference type="Proteomes" id="UP000315385">
    <property type="component" value="Unassembled WGS sequence"/>
</dbReference>
<feature type="domain" description="PAC" evidence="8">
    <location>
        <begin position="608"/>
        <end position="659"/>
    </location>
</feature>
<evidence type="ECO:0000259" key="7">
    <source>
        <dbReference type="PROSITE" id="PS50112"/>
    </source>
</evidence>
<feature type="domain" description="PAS" evidence="7">
    <location>
        <begin position="289"/>
        <end position="359"/>
    </location>
</feature>
<dbReference type="PANTHER" id="PTHR43304:SF1">
    <property type="entry name" value="PAC DOMAIN-CONTAINING PROTEIN"/>
    <property type="match status" value="1"/>
</dbReference>
<dbReference type="InterPro" id="IPR003594">
    <property type="entry name" value="HATPase_dom"/>
</dbReference>
<dbReference type="NCBIfam" id="TIGR00229">
    <property type="entry name" value="sensory_box"/>
    <property type="match status" value="4"/>
</dbReference>
<feature type="domain" description="PAC" evidence="8">
    <location>
        <begin position="729"/>
        <end position="788"/>
    </location>
</feature>
<evidence type="ECO:0000256" key="2">
    <source>
        <dbReference type="ARBA" id="ARBA00012438"/>
    </source>
</evidence>
<feature type="domain" description="PAC" evidence="8">
    <location>
        <begin position="479"/>
        <end position="532"/>
    </location>
</feature>
<dbReference type="Gene3D" id="1.10.287.130">
    <property type="match status" value="1"/>
</dbReference>
<dbReference type="RefSeq" id="WP_142444227.1">
    <property type="nucleotide sequence ID" value="NZ_SESI01000003.1"/>
</dbReference>
<dbReference type="InterPro" id="IPR000014">
    <property type="entry name" value="PAS"/>
</dbReference>
<dbReference type="InterPro" id="IPR036890">
    <property type="entry name" value="HATPase_C_sf"/>
</dbReference>
<sequence>MTAFESSEQPSRALARLSAAVIGVDDGHITYANAATEPFLAESAQAGQGVAIDEAIADARAWNLTERIEAAIDEAADQRFTAHSEAIDAPVEIRICPEGDGVSLLVTTEGETTESEADETATATRERVVDRQETAFRRLQEITASDDEFETKVEALLSFGAEHMGVEQGYFARLTDETQEIVVSAGENEQLQAGSTAPAAESYCRHTVAADEPVAVTEASEEGWDDDPAYQRFGLACYLGATISVDGEPYGTICFADRDPRETAFTDSHETFVELLAGWMSDELEQRERERQYRRLTERITSGYYALDTDWTITYWNDAMAERQGVPAESVVGENLWEQYPEIEDTVMAETLRKAMASGEPRTCEFYYEAGDYWTELQVFPDENGLSVLSTDITDRKAEQQSLRSRYDLAIDGANIGTWDWDIETDELQFNEQWATMLGYEQDDLAFEFDTWEELLHPDDREATLDALSTHVAGDTETYEQEFRLQTEDGGWQWVQALGRVVDRDADGEATRAAGIHIDINDRKRAETRLEAQEAILRQLTETTDDVFWLFDAEFSEIQFVNSAYEDVWGRSIADLEADSMDFAAGIHPDDRGIAMDAIERLQQGESTEAEYRVNAEEDFGRWVSVKGEPIYNDGEIVRVAGIARDITERKAREQELRRSERRFEAVVNDPQLLMAVLDTDGVIQQVNEKAVELAGADRATLEGAPFPETPWWDYDADLQADLRGWIDRAVDGEYVHYEADHPVGDDEWITAEGSLRPVTDGDGEVVALVVSATDVTARKRREEQLEIISETTKDLITATSPAAVAERVVDIAGAVLDDPVQVMWEYDAEADRLVPWRASEAADQLTAGDELAGIEPGSAEMAAFRDGSPRIVDDYAAVEEPSHPETSLSSMLLYPIDSDGLLVVAAEESGAFGATDRNLLSMLASHAAAAFQRAEREQALETYKNKLEESNENLQEFAYIASHDLKEPLRSVTSYLDLLESEYRDDLDDDAQFYIDRAASNASRMSSMIDALLQYSRVETRGEDFEAVDADSVFGETLEGLAVLRDETDAEIDAESLPTVTADRNQLGQLFQNLVKNAIQHGGDPPKIGVSVTDTGNAWEFAVADNGPGIAEQHHDRIFEIFQQATTDQEGGEGGIGLAICERIASRHGGEIWVESDTTGSTFKFTIPKEQRETAD</sequence>
<dbReference type="SUPFAM" id="SSF47384">
    <property type="entry name" value="Homodimeric domain of signal transducing histidine kinase"/>
    <property type="match status" value="1"/>
</dbReference>
<comment type="catalytic activity">
    <reaction evidence="1">
        <text>ATP + protein L-histidine = ADP + protein N-phospho-L-histidine.</text>
        <dbReference type="EC" id="2.7.13.3"/>
    </reaction>
</comment>
<gene>
    <name evidence="9" type="ORF">EWF95_11565</name>
</gene>
<dbReference type="SUPFAM" id="SSF55785">
    <property type="entry name" value="PYP-like sensor domain (PAS domain)"/>
    <property type="match status" value="4"/>
</dbReference>
<dbReference type="SUPFAM" id="SSF55874">
    <property type="entry name" value="ATPase domain of HSP90 chaperone/DNA topoisomerase II/histidine kinase"/>
    <property type="match status" value="1"/>
</dbReference>
<dbReference type="Gene3D" id="3.30.565.10">
    <property type="entry name" value="Histidine kinase-like ATPase, C-terminal domain"/>
    <property type="match status" value="1"/>
</dbReference>
<dbReference type="Pfam" id="PF08448">
    <property type="entry name" value="PAS_4"/>
    <property type="match status" value="2"/>
</dbReference>
<evidence type="ECO:0000256" key="5">
    <source>
        <dbReference type="ARBA" id="ARBA00022777"/>
    </source>
</evidence>
<dbReference type="InterPro" id="IPR004358">
    <property type="entry name" value="Sig_transdc_His_kin-like_C"/>
</dbReference>
<dbReference type="InterPro" id="IPR035965">
    <property type="entry name" value="PAS-like_dom_sf"/>
</dbReference>
<dbReference type="EMBL" id="SESI01000003">
    <property type="protein sequence ID" value="TQQ79639.1"/>
    <property type="molecule type" value="Genomic_DNA"/>
</dbReference>
<dbReference type="Gene3D" id="3.30.450.40">
    <property type="match status" value="2"/>
</dbReference>
<dbReference type="InterPro" id="IPR005467">
    <property type="entry name" value="His_kinase_dom"/>
</dbReference>
<dbReference type="PROSITE" id="PS50113">
    <property type="entry name" value="PAC"/>
    <property type="match status" value="3"/>
</dbReference>
<evidence type="ECO:0000259" key="8">
    <source>
        <dbReference type="PROSITE" id="PS50113"/>
    </source>
</evidence>
<dbReference type="InterPro" id="IPR013655">
    <property type="entry name" value="PAS_fold_3"/>
</dbReference>
<dbReference type="OrthoDB" id="106630at2157"/>
<dbReference type="SMART" id="SM00086">
    <property type="entry name" value="PAC"/>
    <property type="match status" value="3"/>
</dbReference>
<evidence type="ECO:0000256" key="1">
    <source>
        <dbReference type="ARBA" id="ARBA00000085"/>
    </source>
</evidence>
<dbReference type="CDD" id="cd00082">
    <property type="entry name" value="HisKA"/>
    <property type="match status" value="1"/>
</dbReference>
<evidence type="ECO:0000256" key="3">
    <source>
        <dbReference type="ARBA" id="ARBA00022553"/>
    </source>
</evidence>
<dbReference type="Pfam" id="PF08447">
    <property type="entry name" value="PAS_3"/>
    <property type="match status" value="2"/>
</dbReference>
<dbReference type="Gene3D" id="3.30.450.20">
    <property type="entry name" value="PAS domain"/>
    <property type="match status" value="4"/>
</dbReference>
<feature type="domain" description="Histidine kinase" evidence="6">
    <location>
        <begin position="961"/>
        <end position="1172"/>
    </location>
</feature>
<keyword evidence="5" id="KW-0418">Kinase</keyword>
<evidence type="ECO:0000256" key="4">
    <source>
        <dbReference type="ARBA" id="ARBA00022679"/>
    </source>
</evidence>
<feature type="domain" description="PAS" evidence="7">
    <location>
        <begin position="660"/>
        <end position="704"/>
    </location>
</feature>
<dbReference type="InterPro" id="IPR003018">
    <property type="entry name" value="GAF"/>
</dbReference>
<dbReference type="PROSITE" id="PS50112">
    <property type="entry name" value="PAS"/>
    <property type="match status" value="4"/>
</dbReference>
<keyword evidence="3" id="KW-0597">Phosphoprotein</keyword>
<dbReference type="EC" id="2.7.13.3" evidence="2"/>
<dbReference type="SMART" id="SM00091">
    <property type="entry name" value="PAS"/>
    <property type="match status" value="5"/>
</dbReference>
<dbReference type="AlphaFoldDB" id="A0A544QM11"/>
<reference evidence="9 10" key="1">
    <citation type="submission" date="2019-02" db="EMBL/GenBank/DDBJ databases">
        <title>Halonotius sp. a new haloqrchaeon isolated from saline water.</title>
        <authorList>
            <person name="Duran-Viseras A."/>
            <person name="Sanchez-Porro C."/>
            <person name="Ventosa A."/>
        </authorList>
    </citation>
    <scope>NUCLEOTIDE SEQUENCE [LARGE SCALE GENOMIC DNA]</scope>
    <source>
        <strain evidence="9 10">F9-27</strain>
    </source>
</reference>
<dbReference type="SMART" id="SM00387">
    <property type="entry name" value="HATPase_c"/>
    <property type="match status" value="1"/>
</dbReference>
<dbReference type="SUPFAM" id="SSF55781">
    <property type="entry name" value="GAF domain-like"/>
    <property type="match status" value="2"/>
</dbReference>
<keyword evidence="4" id="KW-0808">Transferase</keyword>
<dbReference type="InterPro" id="IPR000700">
    <property type="entry name" value="PAS-assoc_C"/>
</dbReference>
<evidence type="ECO:0000313" key="10">
    <source>
        <dbReference type="Proteomes" id="UP000315385"/>
    </source>
</evidence>
<dbReference type="Pfam" id="PF00512">
    <property type="entry name" value="HisKA"/>
    <property type="match status" value="1"/>
</dbReference>
<protein>
    <recommendedName>
        <fullName evidence="2">histidine kinase</fullName>
        <ecNumber evidence="2">2.7.13.3</ecNumber>
    </recommendedName>
</protein>
<dbReference type="FunFam" id="3.30.565.10:FF:000006">
    <property type="entry name" value="Sensor histidine kinase WalK"/>
    <property type="match status" value="1"/>
</dbReference>
<dbReference type="SMART" id="SM00065">
    <property type="entry name" value="GAF"/>
    <property type="match status" value="2"/>
</dbReference>
<dbReference type="Pfam" id="PF01590">
    <property type="entry name" value="GAF"/>
    <property type="match status" value="1"/>
</dbReference>
<evidence type="ECO:0000259" key="6">
    <source>
        <dbReference type="PROSITE" id="PS50109"/>
    </source>
</evidence>
<dbReference type="InterPro" id="IPR003661">
    <property type="entry name" value="HisK_dim/P_dom"/>
</dbReference>
<dbReference type="InterPro" id="IPR029016">
    <property type="entry name" value="GAF-like_dom_sf"/>
</dbReference>
<dbReference type="SMART" id="SM00388">
    <property type="entry name" value="HisKA"/>
    <property type="match status" value="1"/>
</dbReference>
<dbReference type="CDD" id="cd00130">
    <property type="entry name" value="PAS"/>
    <property type="match status" value="4"/>
</dbReference>
<evidence type="ECO:0000313" key="9">
    <source>
        <dbReference type="EMBL" id="TQQ79639.1"/>
    </source>
</evidence>
<dbReference type="GO" id="GO:0000155">
    <property type="term" value="F:phosphorelay sensor kinase activity"/>
    <property type="evidence" value="ECO:0007669"/>
    <property type="project" value="InterPro"/>
</dbReference>
<keyword evidence="10" id="KW-1185">Reference proteome</keyword>
<comment type="caution">
    <text evidence="9">The sequence shown here is derived from an EMBL/GenBank/DDBJ whole genome shotgun (WGS) entry which is preliminary data.</text>
</comment>
<dbReference type="Pfam" id="PF13185">
    <property type="entry name" value="GAF_2"/>
    <property type="match status" value="1"/>
</dbReference>
<dbReference type="PROSITE" id="PS50109">
    <property type="entry name" value="HIS_KIN"/>
    <property type="match status" value="1"/>
</dbReference>
<dbReference type="InterPro" id="IPR013656">
    <property type="entry name" value="PAS_4"/>
</dbReference>
<dbReference type="InterPro" id="IPR001610">
    <property type="entry name" value="PAC"/>
</dbReference>
<feature type="domain" description="PAS" evidence="7">
    <location>
        <begin position="403"/>
        <end position="475"/>
    </location>
</feature>
<dbReference type="PANTHER" id="PTHR43304">
    <property type="entry name" value="PHYTOCHROME-LIKE PROTEIN CPH1"/>
    <property type="match status" value="1"/>
</dbReference>
<proteinExistence type="predicted"/>
<dbReference type="InterPro" id="IPR052162">
    <property type="entry name" value="Sensor_kinase/Photoreceptor"/>
</dbReference>